<evidence type="ECO:0000256" key="2">
    <source>
        <dbReference type="ARBA" id="ARBA00006906"/>
    </source>
</evidence>
<dbReference type="PATRIC" id="fig|1423751.3.peg.480"/>
<comment type="caution">
    <text evidence="6">The sequence shown here is derived from an EMBL/GenBank/DDBJ whole genome shotgun (WGS) entry which is preliminary data.</text>
</comment>
<reference evidence="7 9" key="2">
    <citation type="journal article" date="2015" name="Genome Announc.">
        <title>Expanding the biotechnology potential of lactobacilli through comparative genomics of 213 strains and associated genera.</title>
        <authorList>
            <person name="Sun Z."/>
            <person name="Harris H.M."/>
            <person name="McCann A."/>
            <person name="Guo C."/>
            <person name="Argimon S."/>
            <person name="Zhang W."/>
            <person name="Yang X."/>
            <person name="Jeffery I.B."/>
            <person name="Cooney J.C."/>
            <person name="Kagawa T.F."/>
            <person name="Liu W."/>
            <person name="Song Y."/>
            <person name="Salvetti E."/>
            <person name="Wrobel A."/>
            <person name="Rasinkangas P."/>
            <person name="Parkhill J."/>
            <person name="Rea M.C."/>
            <person name="O'Sullivan O."/>
            <person name="Ritari J."/>
            <person name="Douillard F.P."/>
            <person name="Paul Ross R."/>
            <person name="Yang R."/>
            <person name="Briner A.E."/>
            <person name="Felis G.E."/>
            <person name="de Vos W.M."/>
            <person name="Barrangou R."/>
            <person name="Klaenhammer T.R."/>
            <person name="Caufield P.W."/>
            <person name="Cui Y."/>
            <person name="Zhang H."/>
            <person name="O'Toole P.W."/>
        </authorList>
    </citation>
    <scope>NUCLEOTIDE SEQUENCE [LARGE SCALE GENOMIC DNA]</scope>
    <source>
        <strain evidence="7 9">DSM 23908</strain>
    </source>
</reference>
<dbReference type="OrthoDB" id="9802667at2"/>
<dbReference type="Gene3D" id="3.20.20.70">
    <property type="entry name" value="Aldolase class I"/>
    <property type="match status" value="1"/>
</dbReference>
<keyword evidence="9" id="KW-1185">Reference proteome</keyword>
<keyword evidence="5" id="KW-0119">Carbohydrate metabolism</keyword>
<gene>
    <name evidence="6" type="ORF">BN52_07260</name>
    <name evidence="7" type="ORF">FC38_GL000458</name>
</gene>
<evidence type="ECO:0000313" key="6">
    <source>
        <dbReference type="EMBL" id="CCI86388.1"/>
    </source>
</evidence>
<evidence type="ECO:0000256" key="5">
    <source>
        <dbReference type="ARBA" id="ARBA00023277"/>
    </source>
</evidence>
<protein>
    <submittedName>
        <fullName evidence="7">2-dehydro-3-deoxyphosphogluconate aldolase 4-hydroxy-2-oxoglutarate aldolase</fullName>
    </submittedName>
    <submittedName>
        <fullName evidence="6">2-dehydro-3-deoxyphosphogluconate aldolase/4-hydroxy-2-oxoglutarate aldolase</fullName>
    </submittedName>
</protein>
<keyword evidence="4" id="KW-0456">Lyase</keyword>
<comment type="subunit">
    <text evidence="3">Homotrimer.</text>
</comment>
<dbReference type="STRING" id="1423751.FC38_GL000458"/>
<dbReference type="AlphaFoldDB" id="I7LF65"/>
<comment type="pathway">
    <text evidence="1">Carbohydrate acid metabolism.</text>
</comment>
<evidence type="ECO:0000313" key="8">
    <source>
        <dbReference type="Proteomes" id="UP000009326"/>
    </source>
</evidence>
<dbReference type="EMBL" id="AYZO01000015">
    <property type="protein sequence ID" value="KRN11934.1"/>
    <property type="molecule type" value="Genomic_DNA"/>
</dbReference>
<dbReference type="GO" id="GO:0016829">
    <property type="term" value="F:lyase activity"/>
    <property type="evidence" value="ECO:0007669"/>
    <property type="project" value="UniProtKB-KW"/>
</dbReference>
<dbReference type="Pfam" id="PF01081">
    <property type="entry name" value="Aldolase"/>
    <property type="match status" value="1"/>
</dbReference>
<evidence type="ECO:0000313" key="9">
    <source>
        <dbReference type="Proteomes" id="UP000051521"/>
    </source>
</evidence>
<dbReference type="EMBL" id="CAKC01000017">
    <property type="protein sequence ID" value="CCI86388.1"/>
    <property type="molecule type" value="Genomic_DNA"/>
</dbReference>
<organism evidence="6 8">
    <name type="scientific">Lactobacillus gigeriorum DSM 23908 = CRBIP 24.85</name>
    <dbReference type="NCBI Taxonomy" id="1423751"/>
    <lineage>
        <taxon>Bacteria</taxon>
        <taxon>Bacillati</taxon>
        <taxon>Bacillota</taxon>
        <taxon>Bacilli</taxon>
        <taxon>Lactobacillales</taxon>
        <taxon>Lactobacillaceae</taxon>
        <taxon>Lactobacillus</taxon>
    </lineage>
</organism>
<evidence type="ECO:0000256" key="3">
    <source>
        <dbReference type="ARBA" id="ARBA00011233"/>
    </source>
</evidence>
<dbReference type="CDD" id="cd00452">
    <property type="entry name" value="KDPG_aldolase"/>
    <property type="match status" value="1"/>
</dbReference>
<dbReference type="PANTHER" id="PTHR30246:SF1">
    <property type="entry name" value="2-DEHYDRO-3-DEOXY-6-PHOSPHOGALACTONATE ALDOLASE-RELATED"/>
    <property type="match status" value="1"/>
</dbReference>
<dbReference type="InterPro" id="IPR013785">
    <property type="entry name" value="Aldolase_TIM"/>
</dbReference>
<evidence type="ECO:0000313" key="7">
    <source>
        <dbReference type="EMBL" id="KRN11934.1"/>
    </source>
</evidence>
<dbReference type="PANTHER" id="PTHR30246">
    <property type="entry name" value="2-KETO-3-DEOXY-6-PHOSPHOGLUCONATE ALDOLASE"/>
    <property type="match status" value="1"/>
</dbReference>
<accession>I7LF65</accession>
<evidence type="ECO:0000256" key="4">
    <source>
        <dbReference type="ARBA" id="ARBA00023239"/>
    </source>
</evidence>
<reference evidence="6 8" key="1">
    <citation type="submission" date="2012-06" db="EMBL/GenBank/DDBJ databases">
        <title>Draft genome sequence of Lactobacillus gigeriorum CRBIP 24.85T, isolated from chicken crop.</title>
        <authorList>
            <person name="Cousin S."/>
            <person name="Ma L."/>
            <person name="Creno S."/>
            <person name="Clermont D."/>
            <person name="Loux V."/>
            <person name="Bizet C."/>
            <person name="Bouchier C."/>
        </authorList>
    </citation>
    <scope>NUCLEOTIDE SEQUENCE [LARGE SCALE GENOMIC DNA]</scope>
    <source>
        <strain evidence="8">CRBIP 24.85T</strain>
        <strain evidence="6">Type strain: CRBIP 24.85</strain>
    </source>
</reference>
<dbReference type="Proteomes" id="UP000051521">
    <property type="component" value="Unassembled WGS sequence"/>
</dbReference>
<dbReference type="NCBIfam" id="TIGR01182">
    <property type="entry name" value="eda"/>
    <property type="match status" value="1"/>
</dbReference>
<proteinExistence type="inferred from homology"/>
<evidence type="ECO:0000256" key="1">
    <source>
        <dbReference type="ARBA" id="ARBA00004761"/>
    </source>
</evidence>
<dbReference type="Proteomes" id="UP000009326">
    <property type="component" value="Unassembled WGS sequence"/>
</dbReference>
<sequence>MQKADLLNKLVKSGVVAVIRGDNKEQAIKTVDAVIEGGITAIELTFTVPGADEVISTLTEKYKDNDKVIIGAGTVLEPTSARLAIINGAKFIVSPSFNKEVAKLCNLYCIPYTPGCLTPEEIQTALTYGADLIKVFPGNVAGMGAIKAFKGPFPYINIMPTGGVNLENMEKWFEAGASVVGAGSNLTKDAKDNNYAAVTEMARKYRAKYESIML</sequence>
<name>I7LF65_9LACO</name>
<dbReference type="InterPro" id="IPR000887">
    <property type="entry name" value="Aldlse_KDPG_KHG"/>
</dbReference>
<comment type="similarity">
    <text evidence="2">Belongs to the KHG/KDPG aldolase family.</text>
</comment>
<dbReference type="SUPFAM" id="SSF51569">
    <property type="entry name" value="Aldolase"/>
    <property type="match status" value="1"/>
</dbReference>
<dbReference type="RefSeq" id="WP_008472311.1">
    <property type="nucleotide sequence ID" value="NZ_AYZO01000015.1"/>
</dbReference>
<dbReference type="NCBIfam" id="NF005119">
    <property type="entry name" value="PRK06552.1"/>
    <property type="match status" value="1"/>
</dbReference>